<dbReference type="InterPro" id="IPR008927">
    <property type="entry name" value="6-PGluconate_DH-like_C_sf"/>
</dbReference>
<keyword evidence="7" id="KW-0443">Lipid metabolism</keyword>
<evidence type="ECO:0000259" key="11">
    <source>
        <dbReference type="Pfam" id="PF00725"/>
    </source>
</evidence>
<evidence type="ECO:0000256" key="5">
    <source>
        <dbReference type="ARBA" id="ARBA00023002"/>
    </source>
</evidence>
<evidence type="ECO:0000256" key="6">
    <source>
        <dbReference type="ARBA" id="ARBA00023027"/>
    </source>
</evidence>
<dbReference type="RefSeq" id="WP_343802463.1">
    <property type="nucleotide sequence ID" value="NZ_BAAAET010000001.1"/>
</dbReference>
<dbReference type="SUPFAM" id="SSF51735">
    <property type="entry name" value="NAD(P)-binding Rossmann-fold domains"/>
    <property type="match status" value="1"/>
</dbReference>
<dbReference type="Gene3D" id="3.90.226.10">
    <property type="entry name" value="2-enoyl-CoA Hydratase, Chain A, domain 1"/>
    <property type="match status" value="1"/>
</dbReference>
<keyword evidence="9" id="KW-0511">Multifunctional enzyme</keyword>
<comment type="caution">
    <text evidence="13">The sequence shown here is derived from an EMBL/GenBank/DDBJ whole genome shotgun (WGS) entry which is preliminary data.</text>
</comment>
<evidence type="ECO:0000256" key="2">
    <source>
        <dbReference type="ARBA" id="ARBA00007005"/>
    </source>
</evidence>
<protein>
    <submittedName>
        <fullName evidence="13">3-hydroxyacyl-CoA dehydrogenase NAD-binding domain-containing protein</fullName>
    </submittedName>
</protein>
<sequence>MNVFDYKKDSDGIVVITMNMTGPVNAMNAEYGDAMGATIAHLEAESDLTGVIFASAKSTFFAGGDLKDLLAIDKRSEEQFFNRVETEKGWLRRLEKLPVPVVAAINGAALGGGFEICLACNYRLAWNDKSVVVGLPEVSLGLLPGAGGVVRLTNLLGLEKALLYLLEGKKTNVKQALSAGLIDATVDSLDELLPQAKAWILAQGNNEEAAQQPWDRKGFKIPGGNLANPKVQQTAIMAPYMVMQKTRGLLPAPERILDTAVEAAKLDLDTALRIETRNLASLVTTPQAKNMITAFFFQMNKVNGGASRPDGIAPASVKKVGILGAGMMGQGIAFVSAKVGIEVVLKDVSLEAAEKGKAYSAKLMDKAIQRGRADEGQKEGLLGLITATDRDEDLEGCDLIVEAVFEDVELKHKLTRASEPYLAEGGVWGSNTSTLPITRLAEASEKPANFIGIHFFSPVDKMPLVELICGEQTSDETLAKAFDYVRQIRKTPIVVNDHLGFFTSRTFGSQLFEAAQLVAEGVHPQRIDALGKAIGMPVGPLTVHDEVSQQLTVRIDETQSTMGKRQANAMERPEGIALLSNMVHELDRKGRHYGGGYFDYSESGKTVSSQVLDRYYKPEVEISDADIKDRLLFSNVIESLRCLQEGVLRTVADGNIGSILGIGAPAWTGGYLQFVNTYGLSRFIDRCNELAARYGERFKAPEIVVSTLAAGKTFQ</sequence>
<evidence type="ECO:0000256" key="3">
    <source>
        <dbReference type="ARBA" id="ARBA00022832"/>
    </source>
</evidence>
<comment type="catalytic activity">
    <reaction evidence="10">
        <text>a (3S)-3-hydroxyacyl-CoA + NAD(+) = a 3-oxoacyl-CoA + NADH + H(+)</text>
        <dbReference type="Rhea" id="RHEA:22432"/>
        <dbReference type="ChEBI" id="CHEBI:15378"/>
        <dbReference type="ChEBI" id="CHEBI:57318"/>
        <dbReference type="ChEBI" id="CHEBI:57540"/>
        <dbReference type="ChEBI" id="CHEBI:57945"/>
        <dbReference type="ChEBI" id="CHEBI:90726"/>
        <dbReference type="EC" id="1.1.1.35"/>
    </reaction>
</comment>
<accession>A0ABN1I355</accession>
<reference evidence="13 14" key="1">
    <citation type="journal article" date="2019" name="Int. J. Syst. Evol. Microbiol.">
        <title>The Global Catalogue of Microorganisms (GCM) 10K type strain sequencing project: providing services to taxonomists for standard genome sequencing and annotation.</title>
        <authorList>
            <consortium name="The Broad Institute Genomics Platform"/>
            <consortium name="The Broad Institute Genome Sequencing Center for Infectious Disease"/>
            <person name="Wu L."/>
            <person name="Ma J."/>
        </authorList>
    </citation>
    <scope>NUCLEOTIDE SEQUENCE [LARGE SCALE GENOMIC DNA]</scope>
    <source>
        <strain evidence="13 14">JCM 15134</strain>
    </source>
</reference>
<comment type="pathway">
    <text evidence="1">Lipid metabolism; fatty acid beta-oxidation.</text>
</comment>
<dbReference type="SUPFAM" id="SSF52096">
    <property type="entry name" value="ClpP/crotonase"/>
    <property type="match status" value="1"/>
</dbReference>
<feature type="domain" description="3-hydroxyacyl-CoA dehydrogenase NAD binding" evidence="12">
    <location>
        <begin position="319"/>
        <end position="497"/>
    </location>
</feature>
<dbReference type="InterPro" id="IPR036291">
    <property type="entry name" value="NAD(P)-bd_dom_sf"/>
</dbReference>
<feature type="domain" description="3-hydroxyacyl-CoA dehydrogenase C-terminal" evidence="11">
    <location>
        <begin position="500"/>
        <end position="600"/>
    </location>
</feature>
<dbReference type="Pfam" id="PF00725">
    <property type="entry name" value="3HCDH"/>
    <property type="match status" value="1"/>
</dbReference>
<dbReference type="InterPro" id="IPR001753">
    <property type="entry name" value="Enoyl-CoA_hydra/iso"/>
</dbReference>
<keyword evidence="4" id="KW-0442">Lipid degradation</keyword>
<keyword evidence="14" id="KW-1185">Reference proteome</keyword>
<evidence type="ECO:0000256" key="1">
    <source>
        <dbReference type="ARBA" id="ARBA00005005"/>
    </source>
</evidence>
<dbReference type="PANTHER" id="PTHR43612">
    <property type="entry name" value="TRIFUNCTIONAL ENZYME SUBUNIT ALPHA"/>
    <property type="match status" value="1"/>
</dbReference>
<evidence type="ECO:0000313" key="13">
    <source>
        <dbReference type="EMBL" id="GAA0684523.1"/>
    </source>
</evidence>
<dbReference type="Proteomes" id="UP001499915">
    <property type="component" value="Unassembled WGS sequence"/>
</dbReference>
<name>A0ABN1I355_9GAMM</name>
<dbReference type="Gene3D" id="1.10.1040.50">
    <property type="match status" value="1"/>
</dbReference>
<dbReference type="InterPro" id="IPR006176">
    <property type="entry name" value="3-OHacyl-CoA_DH_NAD-bd"/>
</dbReference>
<evidence type="ECO:0000256" key="4">
    <source>
        <dbReference type="ARBA" id="ARBA00022963"/>
    </source>
</evidence>
<dbReference type="EMBL" id="BAAAET010000001">
    <property type="protein sequence ID" value="GAA0684523.1"/>
    <property type="molecule type" value="Genomic_DNA"/>
</dbReference>
<evidence type="ECO:0000256" key="10">
    <source>
        <dbReference type="ARBA" id="ARBA00049556"/>
    </source>
</evidence>
<dbReference type="InterPro" id="IPR006108">
    <property type="entry name" value="3HC_DH_C"/>
</dbReference>
<dbReference type="Pfam" id="PF02737">
    <property type="entry name" value="3HCDH_N"/>
    <property type="match status" value="1"/>
</dbReference>
<dbReference type="InterPro" id="IPR029045">
    <property type="entry name" value="ClpP/crotonase-like_dom_sf"/>
</dbReference>
<evidence type="ECO:0000313" key="14">
    <source>
        <dbReference type="Proteomes" id="UP001499915"/>
    </source>
</evidence>
<dbReference type="Pfam" id="PF00378">
    <property type="entry name" value="ECH_1"/>
    <property type="match status" value="1"/>
</dbReference>
<proteinExistence type="inferred from homology"/>
<keyword evidence="5" id="KW-0560">Oxidoreductase</keyword>
<organism evidence="13 14">
    <name type="scientific">Marinobacterium maritimum</name>
    <dbReference type="NCBI Taxonomy" id="500162"/>
    <lineage>
        <taxon>Bacteria</taxon>
        <taxon>Pseudomonadati</taxon>
        <taxon>Pseudomonadota</taxon>
        <taxon>Gammaproteobacteria</taxon>
        <taxon>Oceanospirillales</taxon>
        <taxon>Oceanospirillaceae</taxon>
        <taxon>Marinobacterium</taxon>
    </lineage>
</organism>
<keyword evidence="6" id="KW-0520">NAD</keyword>
<dbReference type="CDD" id="cd06558">
    <property type="entry name" value="crotonase-like"/>
    <property type="match status" value="1"/>
</dbReference>
<gene>
    <name evidence="13" type="ORF">GCM10009104_07370</name>
</gene>
<keyword evidence="3" id="KW-0276">Fatty acid metabolism</keyword>
<evidence type="ECO:0000256" key="8">
    <source>
        <dbReference type="ARBA" id="ARBA00023239"/>
    </source>
</evidence>
<evidence type="ECO:0000256" key="7">
    <source>
        <dbReference type="ARBA" id="ARBA00023098"/>
    </source>
</evidence>
<comment type="similarity">
    <text evidence="2">In the central section; belongs to the 3-hydroxyacyl-CoA dehydrogenase family.</text>
</comment>
<dbReference type="PANTHER" id="PTHR43612:SF3">
    <property type="entry name" value="TRIFUNCTIONAL ENZYME SUBUNIT ALPHA, MITOCHONDRIAL"/>
    <property type="match status" value="1"/>
</dbReference>
<dbReference type="InterPro" id="IPR050136">
    <property type="entry name" value="FA_oxidation_alpha_subunit"/>
</dbReference>
<dbReference type="SUPFAM" id="SSF48179">
    <property type="entry name" value="6-phosphogluconate dehydrogenase C-terminal domain-like"/>
    <property type="match status" value="2"/>
</dbReference>
<dbReference type="Gene3D" id="3.40.50.720">
    <property type="entry name" value="NAD(P)-binding Rossmann-like Domain"/>
    <property type="match status" value="1"/>
</dbReference>
<evidence type="ECO:0000256" key="9">
    <source>
        <dbReference type="ARBA" id="ARBA00023268"/>
    </source>
</evidence>
<evidence type="ECO:0000259" key="12">
    <source>
        <dbReference type="Pfam" id="PF02737"/>
    </source>
</evidence>
<keyword evidence="8" id="KW-0456">Lyase</keyword>